<dbReference type="SMART" id="SM00796">
    <property type="entry name" value="AHS1"/>
    <property type="match status" value="1"/>
</dbReference>
<dbReference type="PATRIC" id="fig|1082931.4.peg.1395"/>
<dbReference type="Gene3D" id="2.40.100.10">
    <property type="entry name" value="Cyclophilin-like"/>
    <property type="match status" value="1"/>
</dbReference>
<gene>
    <name evidence="5" type="ordered locus">KKY_1417</name>
</gene>
<dbReference type="HOGENOM" id="CLU_020207_1_0_5"/>
<dbReference type="SUPFAM" id="SSF160467">
    <property type="entry name" value="PH0987 N-terminal domain-like"/>
    <property type="match status" value="1"/>
</dbReference>
<evidence type="ECO:0000313" key="6">
    <source>
        <dbReference type="Proteomes" id="UP000008850"/>
    </source>
</evidence>
<accession>G4R9N1</accession>
<protein>
    <submittedName>
        <fullName evidence="5">Allophanate hydrolase 2 subunit 1</fullName>
    </submittedName>
</protein>
<dbReference type="InterPro" id="IPR029000">
    <property type="entry name" value="Cyclophilin-like_dom_sf"/>
</dbReference>
<dbReference type="InterPro" id="IPR003833">
    <property type="entry name" value="CT_C_D"/>
</dbReference>
<dbReference type="AlphaFoldDB" id="G4R9N1"/>
<evidence type="ECO:0000256" key="2">
    <source>
        <dbReference type="ARBA" id="ARBA00022801"/>
    </source>
</evidence>
<name>G4R9N1_PELHB</name>
<keyword evidence="1" id="KW-0547">Nucleotide-binding</keyword>
<evidence type="ECO:0000256" key="1">
    <source>
        <dbReference type="ARBA" id="ARBA00022741"/>
    </source>
</evidence>
<evidence type="ECO:0000313" key="5">
    <source>
        <dbReference type="EMBL" id="AEQ51438.1"/>
    </source>
</evidence>
<sequence>MPLGDKAVLVRFADRLDMDANSAAIGFARNLQARPIPGVVEIAPNLVSVLVRYDPQRIGFASLCGELRLADRQDQGREPASSHRVEITYGGEDGPDLDAVASELGLTVSTFIKAHGAKPLSVLAVGFAPGFVYCGMHPDDLLVSRRETVRRSVPPGSILFAARQTAIAATPIPTGWAVIGRTRFINFDPAASPPTQLRAGDTIAFEAAR</sequence>
<dbReference type="eggNOG" id="COG2049">
    <property type="taxonomic scope" value="Bacteria"/>
</dbReference>
<dbReference type="GO" id="GO:0005524">
    <property type="term" value="F:ATP binding"/>
    <property type="evidence" value="ECO:0007669"/>
    <property type="project" value="UniProtKB-KW"/>
</dbReference>
<organism evidence="5 6">
    <name type="scientific">Pelagibacterium halotolerans (strain DSM 22347 / JCM 15775 / CGMCC 1.7692 / B2)</name>
    <dbReference type="NCBI Taxonomy" id="1082931"/>
    <lineage>
        <taxon>Bacteria</taxon>
        <taxon>Pseudomonadati</taxon>
        <taxon>Pseudomonadota</taxon>
        <taxon>Alphaproteobacteria</taxon>
        <taxon>Hyphomicrobiales</taxon>
        <taxon>Devosiaceae</taxon>
        <taxon>Pelagibacterium</taxon>
    </lineage>
</organism>
<dbReference type="Gene3D" id="3.30.1360.40">
    <property type="match status" value="1"/>
</dbReference>
<feature type="domain" description="Carboxyltransferase" evidence="4">
    <location>
        <begin position="2"/>
        <end position="197"/>
    </location>
</feature>
<dbReference type="InterPro" id="IPR010016">
    <property type="entry name" value="PxpB"/>
</dbReference>
<keyword evidence="6" id="KW-1185">Reference proteome</keyword>
<dbReference type="STRING" id="1082931.KKY_1417"/>
<proteinExistence type="predicted"/>
<evidence type="ECO:0000259" key="4">
    <source>
        <dbReference type="SMART" id="SM00796"/>
    </source>
</evidence>
<dbReference type="PANTHER" id="PTHR34698">
    <property type="entry name" value="5-OXOPROLINASE SUBUNIT B"/>
    <property type="match status" value="1"/>
</dbReference>
<dbReference type="PANTHER" id="PTHR34698:SF2">
    <property type="entry name" value="5-OXOPROLINASE SUBUNIT B"/>
    <property type="match status" value="1"/>
</dbReference>
<dbReference type="Proteomes" id="UP000008850">
    <property type="component" value="Chromosome"/>
</dbReference>
<dbReference type="Pfam" id="PF02682">
    <property type="entry name" value="CT_C_D"/>
    <property type="match status" value="1"/>
</dbReference>
<dbReference type="EMBL" id="CP003075">
    <property type="protein sequence ID" value="AEQ51438.1"/>
    <property type="molecule type" value="Genomic_DNA"/>
</dbReference>
<keyword evidence="3" id="KW-0067">ATP-binding</keyword>
<dbReference type="SUPFAM" id="SSF50891">
    <property type="entry name" value="Cyclophilin-like"/>
    <property type="match status" value="1"/>
</dbReference>
<evidence type="ECO:0000256" key="3">
    <source>
        <dbReference type="ARBA" id="ARBA00022840"/>
    </source>
</evidence>
<dbReference type="GO" id="GO:0016787">
    <property type="term" value="F:hydrolase activity"/>
    <property type="evidence" value="ECO:0007669"/>
    <property type="project" value="UniProtKB-KW"/>
</dbReference>
<dbReference type="KEGG" id="phl:KKY_1417"/>
<reference evidence="5 6" key="1">
    <citation type="journal article" date="2012" name="J. Bacteriol.">
        <title>Complete genome sequence of Pelagibacterium halotolerans B2T.</title>
        <authorList>
            <person name="Huo Y.Y."/>
            <person name="Cheng H."/>
            <person name="Han X.F."/>
            <person name="Jiang X.W."/>
            <person name="Sun C."/>
            <person name="Zhang X.Q."/>
            <person name="Zhu X.F."/>
            <person name="Liu Y.F."/>
            <person name="Li P.F."/>
            <person name="Ni P.X."/>
            <person name="Wu M."/>
        </authorList>
    </citation>
    <scope>NUCLEOTIDE SEQUENCE [LARGE SCALE GENOMIC DNA]</scope>
    <source>
        <strain evidence="6">DSM 22347 / JCM 15775 / CGMCC 1.7692 / B2</strain>
    </source>
</reference>
<keyword evidence="2 5" id="KW-0378">Hydrolase</keyword>